<accession>A0A316VNG7</accession>
<dbReference type="OrthoDB" id="10413958at2759"/>
<evidence type="ECO:0000313" key="3">
    <source>
        <dbReference type="EMBL" id="PWN38860.1"/>
    </source>
</evidence>
<evidence type="ECO:0008006" key="5">
    <source>
        <dbReference type="Google" id="ProtNLM"/>
    </source>
</evidence>
<protein>
    <recommendedName>
        <fullName evidence="5">HMG box domain-containing protein</fullName>
    </recommendedName>
</protein>
<dbReference type="Proteomes" id="UP000245783">
    <property type="component" value="Unassembled WGS sequence"/>
</dbReference>
<organism evidence="3 4">
    <name type="scientific">Ceraceosorus guamensis</name>
    <dbReference type="NCBI Taxonomy" id="1522189"/>
    <lineage>
        <taxon>Eukaryota</taxon>
        <taxon>Fungi</taxon>
        <taxon>Dikarya</taxon>
        <taxon>Basidiomycota</taxon>
        <taxon>Ustilaginomycotina</taxon>
        <taxon>Exobasidiomycetes</taxon>
        <taxon>Ceraceosorales</taxon>
        <taxon>Ceraceosoraceae</taxon>
        <taxon>Ceraceosorus</taxon>
    </lineage>
</organism>
<reference evidence="3 4" key="1">
    <citation type="journal article" date="2018" name="Mol. Biol. Evol.">
        <title>Broad Genomic Sampling Reveals a Smut Pathogenic Ancestry of the Fungal Clade Ustilaginomycotina.</title>
        <authorList>
            <person name="Kijpornyongpan T."/>
            <person name="Mondo S.J."/>
            <person name="Barry K."/>
            <person name="Sandor L."/>
            <person name="Lee J."/>
            <person name="Lipzen A."/>
            <person name="Pangilinan J."/>
            <person name="LaButti K."/>
            <person name="Hainaut M."/>
            <person name="Henrissat B."/>
            <person name="Grigoriev I.V."/>
            <person name="Spatafora J.W."/>
            <person name="Aime M.C."/>
        </authorList>
    </citation>
    <scope>NUCLEOTIDE SEQUENCE [LARGE SCALE GENOMIC DNA]</scope>
    <source>
        <strain evidence="3 4">MCA 4658</strain>
    </source>
</reference>
<sequence>MHLALLCTLPLVTTTLAANRQDGLWLRRGLFPVPEHSVGHLADQALSRESLAQHDWSGLSPSHGQLPLHDLSGAAHSLHDSTHRAAPLPHSPLHPPGDASSPRVGSRFDEDDFVNSLLRSPSRPNTPAHSSHDHGGNYVPASPSAPSPAGSAGPHHSANQHHLDDDFVNSLWAEPSDHQHSLGSVSPASSNNLHSPSPSTSNAGLSTATVHSGGSAEHSSENTSSAQPIENESPTFEEGKHANMQNWSEVPVPRRLLSAEAGSLRTRERRLREAEVAGAPPQEIARLKSLVSEAWYALPKKRRQKAPFEPEAYASKRLDHLIHQREKVAPEHAEQLEAAIAEKSAAAKLPEIPKDIEHFRVMKGYKARPVRPPRVPESLQQPKASEPELGDPKAPSASPHTITSRGAPPAKVRPYETSNGIDGKSMLSLLREKTKRKSERADTSEVEAKIAALARQRDLPVPTSKSMYYYRLERHVDGNEALHKDIEAGALSPRTAGLTRSSFDVLFRQKQRTSNPEDLARISNALDAKARSQGLPRTPPSESAWRMQLTRMARAKSRGKEVRPYRHSGINPLFKQRKIAFDAGQDTSHIDSRISTLAHEMGLTRSEPGSAPRVTIQKHRQLQALSNANSATNTKT</sequence>
<keyword evidence="4" id="KW-1185">Reference proteome</keyword>
<gene>
    <name evidence="3" type="ORF">IE81DRAFT_69491</name>
</gene>
<evidence type="ECO:0000256" key="2">
    <source>
        <dbReference type="SAM" id="SignalP"/>
    </source>
</evidence>
<feature type="compositionally biased region" description="Polar residues" evidence="1">
    <location>
        <begin position="221"/>
        <end position="234"/>
    </location>
</feature>
<evidence type="ECO:0000256" key="1">
    <source>
        <dbReference type="SAM" id="MobiDB-lite"/>
    </source>
</evidence>
<name>A0A316VNG7_9BASI</name>
<dbReference type="AlphaFoldDB" id="A0A316VNG7"/>
<feature type="compositionally biased region" description="Polar residues" evidence="1">
    <location>
        <begin position="181"/>
        <end position="212"/>
    </location>
</feature>
<feature type="region of interest" description="Disordered" evidence="1">
    <location>
        <begin position="175"/>
        <end position="234"/>
    </location>
</feature>
<proteinExistence type="predicted"/>
<keyword evidence="2" id="KW-0732">Signal</keyword>
<evidence type="ECO:0000313" key="4">
    <source>
        <dbReference type="Proteomes" id="UP000245783"/>
    </source>
</evidence>
<feature type="region of interest" description="Disordered" evidence="1">
    <location>
        <begin position="76"/>
        <end position="162"/>
    </location>
</feature>
<dbReference type="EMBL" id="KZ819525">
    <property type="protein sequence ID" value="PWN38860.1"/>
    <property type="molecule type" value="Genomic_DNA"/>
</dbReference>
<dbReference type="RefSeq" id="XP_025366020.1">
    <property type="nucleotide sequence ID" value="XM_025517546.1"/>
</dbReference>
<dbReference type="GeneID" id="37039416"/>
<feature type="signal peptide" evidence="2">
    <location>
        <begin position="1"/>
        <end position="17"/>
    </location>
</feature>
<dbReference type="InParanoid" id="A0A316VNG7"/>
<feature type="compositionally biased region" description="Low complexity" evidence="1">
    <location>
        <begin position="140"/>
        <end position="157"/>
    </location>
</feature>
<feature type="chain" id="PRO_5016459427" description="HMG box domain-containing protein" evidence="2">
    <location>
        <begin position="18"/>
        <end position="636"/>
    </location>
</feature>
<feature type="region of interest" description="Disordered" evidence="1">
    <location>
        <begin position="367"/>
        <end position="421"/>
    </location>
</feature>
<feature type="compositionally biased region" description="Polar residues" evidence="1">
    <location>
        <begin position="117"/>
        <end position="129"/>
    </location>
</feature>